<reference evidence="2 3" key="1">
    <citation type="submission" date="2023-12" db="EMBL/GenBank/DDBJ databases">
        <title>Amycolatopsis sp. V23-08.</title>
        <authorList>
            <person name="Somphong A."/>
        </authorList>
    </citation>
    <scope>NUCLEOTIDE SEQUENCE [LARGE SCALE GENOMIC DNA]</scope>
    <source>
        <strain evidence="2 3">V23-08</strain>
    </source>
</reference>
<accession>A0ABU5RF13</accession>
<gene>
    <name evidence="2" type="ORF">VA596_31765</name>
</gene>
<dbReference type="SMART" id="SM00327">
    <property type="entry name" value="VWA"/>
    <property type="match status" value="1"/>
</dbReference>
<feature type="domain" description="VWFA" evidence="1">
    <location>
        <begin position="4"/>
        <end position="185"/>
    </location>
</feature>
<sequence>MHRIMPMYLVVNTSRSMAGRLTEVTHVLDALADELGESPILADKIRVCLVSFAEHARCLLPLSDLTEQPVIPPLPVGRETRFEPLFRLLARLTSGDAAAHLAAGFAFYRPLVVLVTDGVPADRGWQAAFDQFYRQAHPRIILITVGVERAQLRDIVGPMRVAEVRVLDDSPDQPLARQIMTDLMLYAELLVTSRAVDREEIDWTASPEDFA</sequence>
<dbReference type="InterPro" id="IPR002035">
    <property type="entry name" value="VWF_A"/>
</dbReference>
<evidence type="ECO:0000259" key="1">
    <source>
        <dbReference type="SMART" id="SM00327"/>
    </source>
</evidence>
<comment type="caution">
    <text evidence="2">The sequence shown here is derived from an EMBL/GenBank/DDBJ whole genome shotgun (WGS) entry which is preliminary data.</text>
</comment>
<dbReference type="EMBL" id="JAYFSI010000008">
    <property type="protein sequence ID" value="MEA5364149.1"/>
    <property type="molecule type" value="Genomic_DNA"/>
</dbReference>
<dbReference type="Gene3D" id="3.40.50.410">
    <property type="entry name" value="von Willebrand factor, type A domain"/>
    <property type="match status" value="1"/>
</dbReference>
<dbReference type="SUPFAM" id="SSF53300">
    <property type="entry name" value="vWA-like"/>
    <property type="match status" value="1"/>
</dbReference>
<evidence type="ECO:0000313" key="2">
    <source>
        <dbReference type="EMBL" id="MEA5364149.1"/>
    </source>
</evidence>
<keyword evidence="3" id="KW-1185">Reference proteome</keyword>
<dbReference type="Proteomes" id="UP001304298">
    <property type="component" value="Unassembled WGS sequence"/>
</dbReference>
<name>A0ABU5RF13_9PSEU</name>
<evidence type="ECO:0000313" key="3">
    <source>
        <dbReference type="Proteomes" id="UP001304298"/>
    </source>
</evidence>
<proteinExistence type="predicted"/>
<dbReference type="RefSeq" id="WP_323331890.1">
    <property type="nucleotide sequence ID" value="NZ_JAYFSI010000008.1"/>
</dbReference>
<organism evidence="2 3">
    <name type="scientific">Amycolatopsis heterodermiae</name>
    <dbReference type="NCBI Taxonomy" id="3110235"/>
    <lineage>
        <taxon>Bacteria</taxon>
        <taxon>Bacillati</taxon>
        <taxon>Actinomycetota</taxon>
        <taxon>Actinomycetes</taxon>
        <taxon>Pseudonocardiales</taxon>
        <taxon>Pseudonocardiaceae</taxon>
        <taxon>Amycolatopsis</taxon>
    </lineage>
</organism>
<protein>
    <recommendedName>
        <fullName evidence="1">VWFA domain-containing protein</fullName>
    </recommendedName>
</protein>
<dbReference type="InterPro" id="IPR036465">
    <property type="entry name" value="vWFA_dom_sf"/>
</dbReference>